<evidence type="ECO:0000313" key="2">
    <source>
        <dbReference type="Proteomes" id="UP001169760"/>
    </source>
</evidence>
<reference evidence="1" key="1">
    <citation type="submission" date="2023-07" db="EMBL/GenBank/DDBJ databases">
        <title>Genome content predicts the carbon catabolic preferences of heterotrophic bacteria.</title>
        <authorList>
            <person name="Gralka M."/>
        </authorList>
    </citation>
    <scope>NUCLEOTIDE SEQUENCE</scope>
    <source>
        <strain evidence="1">I3M17_2</strain>
    </source>
</reference>
<evidence type="ECO:0000313" key="1">
    <source>
        <dbReference type="EMBL" id="MDO6424470.1"/>
    </source>
</evidence>
<dbReference type="AlphaFoldDB" id="A0AAW7X9D2"/>
<dbReference type="EMBL" id="JAUOPB010000015">
    <property type="protein sequence ID" value="MDO6424470.1"/>
    <property type="molecule type" value="Genomic_DNA"/>
</dbReference>
<dbReference type="Proteomes" id="UP001169760">
    <property type="component" value="Unassembled WGS sequence"/>
</dbReference>
<gene>
    <name evidence="1" type="ORF">Q4521_18430</name>
</gene>
<protein>
    <submittedName>
        <fullName evidence="1">DUF1365 domain-containing protein</fullName>
    </submittedName>
</protein>
<dbReference type="InterPro" id="IPR010775">
    <property type="entry name" value="DUF1365"/>
</dbReference>
<sequence>MRDLHSAIYKGSVFHKRTSPKLHMFKYNVFMVYLDLNELDEFFSLSRWWSHINWALARFKRSDFHGDKKQSLQSAVKHTVEQQLGFKPAGPVRMLANLRYFGYIMNPLVVYYCFDKQGENLEAIVAEVNNTPWNEKHPYVLDCRKSALTPADTTADEAKQHAHQFEKAFTVSPFNPVNMTYQWQSSVPAKQLSVHIQNILAGQQVFEASLMLTREEATARNLRKCLIQYPFFTVKVITAIYWQALKLFVKGVPFLGKNALYQDNTTLKSEISQKVK</sequence>
<accession>A0AAW7X9D2</accession>
<name>A0AAW7X9D2_9GAMM</name>
<organism evidence="1 2">
    <name type="scientific">Saccharophagus degradans</name>
    <dbReference type="NCBI Taxonomy" id="86304"/>
    <lineage>
        <taxon>Bacteria</taxon>
        <taxon>Pseudomonadati</taxon>
        <taxon>Pseudomonadota</taxon>
        <taxon>Gammaproteobacteria</taxon>
        <taxon>Cellvibrionales</taxon>
        <taxon>Cellvibrionaceae</taxon>
        <taxon>Saccharophagus</taxon>
    </lineage>
</organism>
<dbReference type="RefSeq" id="WP_303493766.1">
    <property type="nucleotide sequence ID" value="NZ_JAUOPB010000015.1"/>
</dbReference>
<dbReference type="Pfam" id="PF07103">
    <property type="entry name" value="DUF1365"/>
    <property type="match status" value="1"/>
</dbReference>
<dbReference type="PANTHER" id="PTHR33973">
    <property type="entry name" value="OS07G0153300 PROTEIN"/>
    <property type="match status" value="1"/>
</dbReference>
<dbReference type="PANTHER" id="PTHR33973:SF4">
    <property type="entry name" value="OS07G0153300 PROTEIN"/>
    <property type="match status" value="1"/>
</dbReference>
<proteinExistence type="predicted"/>
<comment type="caution">
    <text evidence="1">The sequence shown here is derived from an EMBL/GenBank/DDBJ whole genome shotgun (WGS) entry which is preliminary data.</text>
</comment>